<dbReference type="RefSeq" id="WP_146960301.1">
    <property type="nucleotide sequence ID" value="NZ_CP042467.1"/>
</dbReference>
<dbReference type="InterPro" id="IPR045738">
    <property type="entry name" value="DUF6088"/>
</dbReference>
<dbReference type="KEGG" id="bbae:FRD01_13055"/>
<dbReference type="AlphaFoldDB" id="A0A5B8XSA4"/>
<keyword evidence="2" id="KW-1185">Reference proteome</keyword>
<dbReference type="GO" id="GO:0016787">
    <property type="term" value="F:hydrolase activity"/>
    <property type="evidence" value="ECO:0007669"/>
    <property type="project" value="UniProtKB-KW"/>
</dbReference>
<evidence type="ECO:0000313" key="1">
    <source>
        <dbReference type="EMBL" id="QED28141.1"/>
    </source>
</evidence>
<dbReference type="OrthoDB" id="573467at2"/>
<organism evidence="1 2">
    <name type="scientific">Microvenator marinus</name>
    <dbReference type="NCBI Taxonomy" id="2600177"/>
    <lineage>
        <taxon>Bacteria</taxon>
        <taxon>Deltaproteobacteria</taxon>
        <taxon>Bradymonadales</taxon>
        <taxon>Microvenatoraceae</taxon>
        <taxon>Microvenator</taxon>
    </lineage>
</organism>
<reference evidence="1 2" key="1">
    <citation type="submission" date="2019-08" db="EMBL/GenBank/DDBJ databases">
        <authorList>
            <person name="Liang Q."/>
        </authorList>
    </citation>
    <scope>NUCLEOTIDE SEQUENCE [LARGE SCALE GENOMIC DNA]</scope>
    <source>
        <strain evidence="1 2">V1718</strain>
    </source>
</reference>
<accession>A0A5B8XSA4</accession>
<gene>
    <name evidence="1" type="ORF">FRD01_13055</name>
</gene>
<dbReference type="Proteomes" id="UP000321595">
    <property type="component" value="Chromosome"/>
</dbReference>
<evidence type="ECO:0000313" key="2">
    <source>
        <dbReference type="Proteomes" id="UP000321595"/>
    </source>
</evidence>
<proteinExistence type="predicted"/>
<protein>
    <submittedName>
        <fullName evidence="1">S-adenosylhomocysteine hydrolase</fullName>
    </submittedName>
</protein>
<sequence length="133" mass="14890">MDLYQKIKRSIKLRKGRVFIRKDFSDFKASDAQLSRVLARLVSEGILVKIGQGVYAKAKPSVRTGKAIPIATVDELLPEVLDKLGIEYTLGSAAQEYADGVSTQIPMALRIRTSSRNRRKLGFGNRFVVYEDD</sequence>
<keyword evidence="1" id="KW-0378">Hydrolase</keyword>
<dbReference type="Pfam" id="PF19570">
    <property type="entry name" value="DUF6088"/>
    <property type="match status" value="1"/>
</dbReference>
<name>A0A5B8XSA4_9DELT</name>
<dbReference type="EMBL" id="CP042467">
    <property type="protein sequence ID" value="QED28141.1"/>
    <property type="molecule type" value="Genomic_DNA"/>
</dbReference>